<dbReference type="PANTHER" id="PTHR34580:SF3">
    <property type="entry name" value="PROTEIN PAFB"/>
    <property type="match status" value="1"/>
</dbReference>
<dbReference type="InterPro" id="IPR036388">
    <property type="entry name" value="WH-like_DNA-bd_sf"/>
</dbReference>
<dbReference type="AlphaFoldDB" id="A0A6A7Y202"/>
<evidence type="ECO:0000259" key="3">
    <source>
        <dbReference type="PROSITE" id="PS51000"/>
    </source>
</evidence>
<comment type="caution">
    <text evidence="4">The sequence shown here is derived from an EMBL/GenBank/DDBJ whole genome shotgun (WGS) entry which is preliminary data.</text>
</comment>
<keyword evidence="5" id="KW-1185">Reference proteome</keyword>
<dbReference type="InterPro" id="IPR051534">
    <property type="entry name" value="CBASS_pafABC_assoc_protein"/>
</dbReference>
<gene>
    <name evidence="4" type="ORF">F0357_10310</name>
</gene>
<dbReference type="InterPro" id="IPR013196">
    <property type="entry name" value="HTH_11"/>
</dbReference>
<dbReference type="Proteomes" id="UP000332515">
    <property type="component" value="Unassembled WGS sequence"/>
</dbReference>
<dbReference type="PROSITE" id="PS52050">
    <property type="entry name" value="WYL"/>
    <property type="match status" value="1"/>
</dbReference>
<dbReference type="RefSeq" id="WP_312861535.1">
    <property type="nucleotide sequence ID" value="NZ_VWNA01000001.1"/>
</dbReference>
<dbReference type="InterPro" id="IPR001034">
    <property type="entry name" value="DeoR_HTH"/>
</dbReference>
<dbReference type="SUPFAM" id="SSF46785">
    <property type="entry name" value="Winged helix' DNA-binding domain"/>
    <property type="match status" value="1"/>
</dbReference>
<dbReference type="InterPro" id="IPR036390">
    <property type="entry name" value="WH_DNA-bd_sf"/>
</dbReference>
<proteinExistence type="predicted"/>
<evidence type="ECO:0000256" key="2">
    <source>
        <dbReference type="ARBA" id="ARBA00023163"/>
    </source>
</evidence>
<keyword evidence="1" id="KW-0805">Transcription regulation</keyword>
<sequence length="241" mass="26270">MRRADRLFRLIQELRDGRLVTARTLAGRLEVSERTIYRDVADLVASGVPIDGAAGAGYVLRAGFLLPPLMFDRAEIEALAVGARMVEAWAGGRHAAGAASALAKIAAVLPPDLSARLAATPMFAPSTDAAAAIRARLDMLDAALKTRRIVVIVYRKETGEESERRVRPLGLFFWGGKWTLGAWCELRADFRTFRLDRISEGRATTETFSPEPDKSLARFLRLVRGLTPGGRPERDLDAGAA</sequence>
<protein>
    <submittedName>
        <fullName evidence="4">YafY family transcriptional regulator</fullName>
    </submittedName>
</protein>
<dbReference type="Pfam" id="PF08279">
    <property type="entry name" value="HTH_11"/>
    <property type="match status" value="1"/>
</dbReference>
<name>A0A6A7Y202_9HYPH</name>
<dbReference type="PANTHER" id="PTHR34580">
    <property type="match status" value="1"/>
</dbReference>
<dbReference type="Gene3D" id="1.10.10.10">
    <property type="entry name" value="Winged helix-like DNA-binding domain superfamily/Winged helix DNA-binding domain"/>
    <property type="match status" value="1"/>
</dbReference>
<keyword evidence="2" id="KW-0804">Transcription</keyword>
<evidence type="ECO:0000313" key="5">
    <source>
        <dbReference type="Proteomes" id="UP000332515"/>
    </source>
</evidence>
<evidence type="ECO:0000256" key="1">
    <source>
        <dbReference type="ARBA" id="ARBA00023015"/>
    </source>
</evidence>
<evidence type="ECO:0000313" key="4">
    <source>
        <dbReference type="EMBL" id="MQT13033.1"/>
    </source>
</evidence>
<dbReference type="Pfam" id="PF13280">
    <property type="entry name" value="WYL"/>
    <property type="match status" value="1"/>
</dbReference>
<dbReference type="EMBL" id="VWNA01000001">
    <property type="protein sequence ID" value="MQT13033.1"/>
    <property type="molecule type" value="Genomic_DNA"/>
</dbReference>
<feature type="domain" description="HTH deoR-type" evidence="3">
    <location>
        <begin position="3"/>
        <end position="58"/>
    </location>
</feature>
<dbReference type="GO" id="GO:0003700">
    <property type="term" value="F:DNA-binding transcription factor activity"/>
    <property type="evidence" value="ECO:0007669"/>
    <property type="project" value="InterPro"/>
</dbReference>
<organism evidence="4 5">
    <name type="scientific">Segnochrobactrum spirostomi</name>
    <dbReference type="NCBI Taxonomy" id="2608987"/>
    <lineage>
        <taxon>Bacteria</taxon>
        <taxon>Pseudomonadati</taxon>
        <taxon>Pseudomonadota</taxon>
        <taxon>Alphaproteobacteria</taxon>
        <taxon>Hyphomicrobiales</taxon>
        <taxon>Segnochrobactraceae</taxon>
        <taxon>Segnochrobactrum</taxon>
    </lineage>
</organism>
<reference evidence="4 5" key="1">
    <citation type="submission" date="2019-09" db="EMBL/GenBank/DDBJ databases">
        <title>Segnochrobactrum spirostomi gen. nov., sp. nov., isolated from the ciliate Spirostomum cf. yagiui and description of a novel family, Segnochrobactraceae fam. nov. within the order Rhizobiales of the class Alphaproteobacteria.</title>
        <authorList>
            <person name="Akter S."/>
            <person name="Shazib S.U.A."/>
            <person name="Shin M.K."/>
        </authorList>
    </citation>
    <scope>NUCLEOTIDE SEQUENCE [LARGE SCALE GENOMIC DNA]</scope>
    <source>
        <strain evidence="4 5">Sp-1</strain>
    </source>
</reference>
<dbReference type="PROSITE" id="PS51000">
    <property type="entry name" value="HTH_DEOR_2"/>
    <property type="match status" value="1"/>
</dbReference>
<accession>A0A6A7Y202</accession>
<dbReference type="InterPro" id="IPR026881">
    <property type="entry name" value="WYL_dom"/>
</dbReference>